<organism evidence="3 4">
    <name type="scientific">Phenylobacterium ferrooxidans</name>
    <dbReference type="NCBI Taxonomy" id="2982689"/>
    <lineage>
        <taxon>Bacteria</taxon>
        <taxon>Pseudomonadati</taxon>
        <taxon>Pseudomonadota</taxon>
        <taxon>Alphaproteobacteria</taxon>
        <taxon>Caulobacterales</taxon>
        <taxon>Caulobacteraceae</taxon>
        <taxon>Phenylobacterium</taxon>
    </lineage>
</organism>
<sequence length="245" mass="26197">MTFAFPVLKPPSAQARALAGFGSLLLDAALAGLLLFMVIDRTAPPQDLPWKPFSLNQPIGLATSGKLARIAADPARCKAALAAGEVAFTATPARRDGFCSKLDAGQVGGGGLSPAGPVMTCREALAFTLWNRQVLRPAAREILGAEVAAIDHYGTYACRRVYGQDSGRVSEHAHANAFDFAGVRLSDGRRVTVAAHFDDEGARGRFLRAARDGACKVFRVTLSPDYNAAHHDHLHLDMGRFRTCR</sequence>
<evidence type="ECO:0000256" key="1">
    <source>
        <dbReference type="SAM" id="Phobius"/>
    </source>
</evidence>
<feature type="transmembrane region" description="Helical" evidence="1">
    <location>
        <begin position="20"/>
        <end position="39"/>
    </location>
</feature>
<evidence type="ECO:0000313" key="4">
    <source>
        <dbReference type="Proteomes" id="UP001598130"/>
    </source>
</evidence>
<keyword evidence="4" id="KW-1185">Reference proteome</keyword>
<dbReference type="EMBL" id="JAOTJD010000012">
    <property type="protein sequence ID" value="MFD3263966.1"/>
    <property type="molecule type" value="Genomic_DNA"/>
</dbReference>
<dbReference type="InterPro" id="IPR009683">
    <property type="entry name" value="Extensin-like_C"/>
</dbReference>
<accession>A0ABW6CPC8</accession>
<protein>
    <submittedName>
        <fullName evidence="3">Extensin family protein</fullName>
    </submittedName>
</protein>
<feature type="domain" description="Extensin-like C-terminal" evidence="2">
    <location>
        <begin position="76"/>
        <end position="245"/>
    </location>
</feature>
<dbReference type="Pfam" id="PF06904">
    <property type="entry name" value="Extensin-like_C"/>
    <property type="match status" value="1"/>
</dbReference>
<evidence type="ECO:0000313" key="3">
    <source>
        <dbReference type="EMBL" id="MFD3263966.1"/>
    </source>
</evidence>
<dbReference type="Proteomes" id="UP001598130">
    <property type="component" value="Unassembled WGS sequence"/>
</dbReference>
<keyword evidence="1" id="KW-1133">Transmembrane helix</keyword>
<comment type="caution">
    <text evidence="3">The sequence shown here is derived from an EMBL/GenBank/DDBJ whole genome shotgun (WGS) entry which is preliminary data.</text>
</comment>
<evidence type="ECO:0000259" key="2">
    <source>
        <dbReference type="Pfam" id="PF06904"/>
    </source>
</evidence>
<name>A0ABW6CPC8_9CAUL</name>
<gene>
    <name evidence="3" type="ORF">OCL97_08335</name>
</gene>
<reference evidence="3 4" key="1">
    <citation type="submission" date="2022-09" db="EMBL/GenBank/DDBJ databases">
        <title>New species of Phenylobacterium.</title>
        <authorList>
            <person name="Mieszkin S."/>
        </authorList>
    </citation>
    <scope>NUCLEOTIDE SEQUENCE [LARGE SCALE GENOMIC DNA]</scope>
    <source>
        <strain evidence="3 4">HK31-G</strain>
    </source>
</reference>
<keyword evidence="1" id="KW-0812">Transmembrane</keyword>
<keyword evidence="1" id="KW-0472">Membrane</keyword>
<proteinExistence type="predicted"/>